<dbReference type="AlphaFoldDB" id="A0AAD9RXI3"/>
<proteinExistence type="predicted"/>
<organism evidence="2 3">
    <name type="scientific">Odynerus spinipes</name>
    <dbReference type="NCBI Taxonomy" id="1348599"/>
    <lineage>
        <taxon>Eukaryota</taxon>
        <taxon>Metazoa</taxon>
        <taxon>Ecdysozoa</taxon>
        <taxon>Arthropoda</taxon>
        <taxon>Hexapoda</taxon>
        <taxon>Insecta</taxon>
        <taxon>Pterygota</taxon>
        <taxon>Neoptera</taxon>
        <taxon>Endopterygota</taxon>
        <taxon>Hymenoptera</taxon>
        <taxon>Apocrita</taxon>
        <taxon>Aculeata</taxon>
        <taxon>Vespoidea</taxon>
        <taxon>Vespidae</taxon>
        <taxon>Eumeninae</taxon>
        <taxon>Odynerus</taxon>
    </lineage>
</organism>
<feature type="compositionally biased region" description="Basic and acidic residues" evidence="1">
    <location>
        <begin position="128"/>
        <end position="156"/>
    </location>
</feature>
<evidence type="ECO:0000313" key="3">
    <source>
        <dbReference type="Proteomes" id="UP001258017"/>
    </source>
</evidence>
<name>A0AAD9RXI3_9HYME</name>
<keyword evidence="3" id="KW-1185">Reference proteome</keyword>
<dbReference type="CDD" id="cd22966">
    <property type="entry name" value="DD_DYDC-like"/>
    <property type="match status" value="1"/>
</dbReference>
<dbReference type="InterPro" id="IPR049630">
    <property type="entry name" value="DYDC-like_DD"/>
</dbReference>
<protein>
    <submittedName>
        <fullName evidence="2">Uncharacterized protein</fullName>
    </submittedName>
</protein>
<feature type="region of interest" description="Disordered" evidence="1">
    <location>
        <begin position="108"/>
        <end position="156"/>
    </location>
</feature>
<evidence type="ECO:0000256" key="1">
    <source>
        <dbReference type="SAM" id="MobiDB-lite"/>
    </source>
</evidence>
<dbReference type="EMBL" id="JAIFRP010000007">
    <property type="protein sequence ID" value="KAK2587413.1"/>
    <property type="molecule type" value="Genomic_DNA"/>
</dbReference>
<sequence length="351" mass="39833">MEKKKNVKHSRRHEKVVLEKKADRVAISGPYSKRELRELLLSSLSLLRSDKTDNTELESTLKKGTGLSQVDLDKIKEGKVDELSKEAEQALQDISVTKDTIKGTAEDTIKGTAEDTSAADDTITSVAKDGETDPEGRRSTKGEGKDSEESKEARKSLGDLLRERGLSESLVKSLLTNGLTDEYIRLLKALGFTDEEIERLKTAWESEVHDSTSVVESEDSCLTSTSSSDDHLSPESLYLKNFLSRALARALRDIASKKPYDPIEYLGHWLLHVKICEEREKCRKEFEMDLMIERERYLMMNIKHEERWIGTLDEFCGTDFINCSSNLKVRDDMYTRSSSLSIWYKKASSFV</sequence>
<reference evidence="2" key="2">
    <citation type="journal article" date="2023" name="Commun. Biol.">
        <title>Intrasexual cuticular hydrocarbon dimorphism in a wasp sheds light on hydrocarbon biosynthesis genes in Hymenoptera.</title>
        <authorList>
            <person name="Moris V.C."/>
            <person name="Podsiadlowski L."/>
            <person name="Martin S."/>
            <person name="Oeyen J.P."/>
            <person name="Donath A."/>
            <person name="Petersen M."/>
            <person name="Wilbrandt J."/>
            <person name="Misof B."/>
            <person name="Liedtke D."/>
            <person name="Thamm M."/>
            <person name="Scheiner R."/>
            <person name="Schmitt T."/>
            <person name="Niehuis O."/>
        </authorList>
    </citation>
    <scope>NUCLEOTIDE SEQUENCE</scope>
    <source>
        <strain evidence="2">GBR_01_08_01A</strain>
    </source>
</reference>
<comment type="caution">
    <text evidence="2">The sequence shown here is derived from an EMBL/GenBank/DDBJ whole genome shotgun (WGS) entry which is preliminary data.</text>
</comment>
<dbReference type="Proteomes" id="UP001258017">
    <property type="component" value="Unassembled WGS sequence"/>
</dbReference>
<dbReference type="Pfam" id="PF05186">
    <property type="entry name" value="Dpy-30"/>
    <property type="match status" value="1"/>
</dbReference>
<gene>
    <name evidence="2" type="ORF">KPH14_003127</name>
</gene>
<evidence type="ECO:0000313" key="2">
    <source>
        <dbReference type="EMBL" id="KAK2587413.1"/>
    </source>
</evidence>
<dbReference type="InterPro" id="IPR007858">
    <property type="entry name" value="Dpy-30_motif"/>
</dbReference>
<accession>A0AAD9RXI3</accession>
<reference evidence="2" key="1">
    <citation type="submission" date="2021-08" db="EMBL/GenBank/DDBJ databases">
        <authorList>
            <person name="Misof B."/>
            <person name="Oliver O."/>
            <person name="Podsiadlowski L."/>
            <person name="Donath A."/>
            <person name="Peters R."/>
            <person name="Mayer C."/>
            <person name="Rust J."/>
            <person name="Gunkel S."/>
            <person name="Lesny P."/>
            <person name="Martin S."/>
            <person name="Oeyen J.P."/>
            <person name="Petersen M."/>
            <person name="Panagiotis P."/>
            <person name="Wilbrandt J."/>
            <person name="Tanja T."/>
        </authorList>
    </citation>
    <scope>NUCLEOTIDE SEQUENCE</scope>
    <source>
        <strain evidence="2">GBR_01_08_01A</strain>
        <tissue evidence="2">Thorax + abdomen</tissue>
    </source>
</reference>
<dbReference type="Gene3D" id="1.20.890.10">
    <property type="entry name" value="cAMP-dependent protein kinase regulatory subunit, dimerization-anchoring domain"/>
    <property type="match status" value="1"/>
</dbReference>